<dbReference type="PROSITE" id="PS51257">
    <property type="entry name" value="PROKAR_LIPOPROTEIN"/>
    <property type="match status" value="1"/>
</dbReference>
<evidence type="ECO:0000313" key="2">
    <source>
        <dbReference type="Proteomes" id="UP000199169"/>
    </source>
</evidence>
<dbReference type="EMBL" id="FLQX01000119">
    <property type="protein sequence ID" value="SBT07369.1"/>
    <property type="molecule type" value="Genomic_DNA"/>
</dbReference>
<reference evidence="2" key="1">
    <citation type="submission" date="2016-06" db="EMBL/GenBank/DDBJ databases">
        <authorList>
            <person name="McIlroy S.J."/>
            <person name="Karst S.M."/>
            <person name="Albertsen M."/>
        </authorList>
    </citation>
    <scope>NUCLEOTIDE SEQUENCE [LARGE SCALE GENOMIC DNA]</scope>
</reference>
<organism evidence="1 2">
    <name type="scientific">Candidatus Accumulibacter aalborgensis</name>
    <dbReference type="NCBI Taxonomy" id="1860102"/>
    <lineage>
        <taxon>Bacteria</taxon>
        <taxon>Pseudomonadati</taxon>
        <taxon>Pseudomonadota</taxon>
        <taxon>Betaproteobacteria</taxon>
        <taxon>Candidatus Accumulibacter</taxon>
    </lineage>
</organism>
<dbReference type="STRING" id="1860102.ACCAA_420071"/>
<gene>
    <name evidence="1" type="ORF">ACCAA_420071</name>
</gene>
<evidence type="ECO:0000313" key="1">
    <source>
        <dbReference type="EMBL" id="SBT07369.1"/>
    </source>
</evidence>
<dbReference type="RefSeq" id="WP_186407659.1">
    <property type="nucleotide sequence ID" value="NZ_FLQX01000119.1"/>
</dbReference>
<accession>A0A1A8XQD0</accession>
<dbReference type="Proteomes" id="UP000199169">
    <property type="component" value="Unassembled WGS sequence"/>
</dbReference>
<keyword evidence="2" id="KW-1185">Reference proteome</keyword>
<proteinExistence type="predicted"/>
<dbReference type="AlphaFoldDB" id="A0A1A8XQD0"/>
<evidence type="ECO:0008006" key="3">
    <source>
        <dbReference type="Google" id="ProtNLM"/>
    </source>
</evidence>
<name>A0A1A8XQD0_9PROT</name>
<protein>
    <recommendedName>
        <fullName evidence="3">Lipoprotein</fullName>
    </recommendedName>
</protein>
<sequence>MDFGSKPSLIGPLLCLAVPLFTACETTHYEYSPPHSDQGRICVTQCAGVRETCRNTEMQRAQWEKSGCEHRQETTYHACMARADTKDETRACAKKRGSCWANEDTSRCENDYRECFVTCGGHIRTYIE</sequence>